<feature type="region of interest" description="Disordered" evidence="1">
    <location>
        <begin position="220"/>
        <end position="257"/>
    </location>
</feature>
<keyword evidence="3" id="KW-1185">Reference proteome</keyword>
<evidence type="ECO:0000313" key="3">
    <source>
        <dbReference type="Proteomes" id="UP001144280"/>
    </source>
</evidence>
<protein>
    <recommendedName>
        <fullName evidence="4">Transposase</fullName>
    </recommendedName>
</protein>
<accession>A0ABQ5RDD5</accession>
<name>A0ABQ5RDD5_9ACTN</name>
<dbReference type="Proteomes" id="UP001144280">
    <property type="component" value="Unassembled WGS sequence"/>
</dbReference>
<feature type="compositionally biased region" description="Basic and acidic residues" evidence="1">
    <location>
        <begin position="220"/>
        <end position="242"/>
    </location>
</feature>
<sequence length="257" mass="27240">MSLDEIADELYALPPRDFTAARNARAKEAREAGDSDLAKRITALGKPTMTGWLTNQLVRERPDEIRALLELGASLREATASLAGDELKELSRQQRQVVQALVRQARALADAAGHPATEDTARGLEQTLHAALADEAAAEQLNAGHLTGVLSPTGFPGDSGATPVTRATGARKGDVDEARQASEAAAAAYEDAQADLDEAGAALAEAAQRVDDVKRQLAEADEAHRAAQRAEREARATADKAARAARQAAQRLTNLQR</sequence>
<comment type="caution">
    <text evidence="2">The sequence shown here is derived from an EMBL/GenBank/DDBJ whole genome shotgun (WGS) entry which is preliminary data.</text>
</comment>
<evidence type="ECO:0000313" key="2">
    <source>
        <dbReference type="EMBL" id="GLI03927.1"/>
    </source>
</evidence>
<evidence type="ECO:0008006" key="4">
    <source>
        <dbReference type="Google" id="ProtNLM"/>
    </source>
</evidence>
<reference evidence="2" key="1">
    <citation type="submission" date="2022-12" db="EMBL/GenBank/DDBJ databases">
        <title>New Phytohabitans aurantiacus sp. RD004123 nov., an actinomycete isolated from soil.</title>
        <authorList>
            <person name="Triningsih D.W."/>
            <person name="Harunari E."/>
            <person name="Igarashi Y."/>
        </authorList>
    </citation>
    <scope>NUCLEOTIDE SEQUENCE</scope>
    <source>
        <strain evidence="2">RD004123</strain>
    </source>
</reference>
<feature type="region of interest" description="Disordered" evidence="1">
    <location>
        <begin position="148"/>
        <end position="179"/>
    </location>
</feature>
<dbReference type="EMBL" id="BSDI01000113">
    <property type="protein sequence ID" value="GLI03927.1"/>
    <property type="molecule type" value="Genomic_DNA"/>
</dbReference>
<dbReference type="RefSeq" id="WP_281906458.1">
    <property type="nucleotide sequence ID" value="NZ_BSDI01000113.1"/>
</dbReference>
<gene>
    <name evidence="2" type="ORF">Pa4123_92080</name>
</gene>
<organism evidence="2 3">
    <name type="scientific">Phytohabitans aurantiacus</name>
    <dbReference type="NCBI Taxonomy" id="3016789"/>
    <lineage>
        <taxon>Bacteria</taxon>
        <taxon>Bacillati</taxon>
        <taxon>Actinomycetota</taxon>
        <taxon>Actinomycetes</taxon>
        <taxon>Micromonosporales</taxon>
        <taxon>Micromonosporaceae</taxon>
    </lineage>
</organism>
<evidence type="ECO:0000256" key="1">
    <source>
        <dbReference type="SAM" id="MobiDB-lite"/>
    </source>
</evidence>
<proteinExistence type="predicted"/>